<accession>A0A3R9BNR4</accession>
<sequence>MLSSTAELEFAVEDEQERIRRGSEELDAFLRPGLIRQMRQFWKELRYTWPDKRGSSASKNGEGEPKG</sequence>
<reference evidence="1 2" key="1">
    <citation type="submission" date="2018-11" db="EMBL/GenBank/DDBJ databases">
        <authorList>
            <person name="Huo Y."/>
        </authorList>
    </citation>
    <scope>NUCLEOTIDE SEQUENCE [LARGE SCALE GENOMIC DNA]</scope>
    <source>
        <strain evidence="1 2">DSM 30132</strain>
    </source>
</reference>
<dbReference type="AlphaFoldDB" id="A0A3R9BNR4"/>
<dbReference type="Proteomes" id="UP000277279">
    <property type="component" value="Unassembled WGS sequence"/>
</dbReference>
<dbReference type="EMBL" id="RJJT01000022">
    <property type="protein sequence ID" value="RSB65920.1"/>
    <property type="molecule type" value="Genomic_DNA"/>
</dbReference>
<evidence type="ECO:0000313" key="1">
    <source>
        <dbReference type="EMBL" id="RSB65920.1"/>
    </source>
</evidence>
<name>A0A3R9BNR4_9HYPH</name>
<comment type="caution">
    <text evidence="1">The sequence shown here is derived from an EMBL/GenBank/DDBJ whole genome shotgun (WGS) entry which is preliminary data.</text>
</comment>
<proteinExistence type="predicted"/>
<protein>
    <submittedName>
        <fullName evidence="1">Uncharacterized protein</fullName>
    </submittedName>
</protein>
<gene>
    <name evidence="1" type="ORF">EFD55_26180</name>
</gene>
<organism evidence="1 2">
    <name type="scientific">Rhizobium pisi</name>
    <dbReference type="NCBI Taxonomy" id="574561"/>
    <lineage>
        <taxon>Bacteria</taxon>
        <taxon>Pseudomonadati</taxon>
        <taxon>Pseudomonadota</taxon>
        <taxon>Alphaproteobacteria</taxon>
        <taxon>Hyphomicrobiales</taxon>
        <taxon>Rhizobiaceae</taxon>
        <taxon>Rhizobium/Agrobacterium group</taxon>
        <taxon>Rhizobium</taxon>
    </lineage>
</organism>
<evidence type="ECO:0000313" key="2">
    <source>
        <dbReference type="Proteomes" id="UP000277279"/>
    </source>
</evidence>